<evidence type="ECO:0000313" key="3">
    <source>
        <dbReference type="Proteomes" id="UP000186817"/>
    </source>
</evidence>
<proteinExistence type="predicted"/>
<organism evidence="2 3">
    <name type="scientific">Symbiodinium microadriaticum</name>
    <name type="common">Dinoflagellate</name>
    <name type="synonym">Zooxanthella microadriatica</name>
    <dbReference type="NCBI Taxonomy" id="2951"/>
    <lineage>
        <taxon>Eukaryota</taxon>
        <taxon>Sar</taxon>
        <taxon>Alveolata</taxon>
        <taxon>Dinophyceae</taxon>
        <taxon>Suessiales</taxon>
        <taxon>Symbiodiniaceae</taxon>
        <taxon>Symbiodinium</taxon>
    </lineage>
</organism>
<dbReference type="OrthoDB" id="10526969at2759"/>
<reference evidence="2 3" key="1">
    <citation type="submission" date="2016-02" db="EMBL/GenBank/DDBJ databases">
        <title>Genome analysis of coral dinoflagellate symbionts highlights evolutionary adaptations to a symbiotic lifestyle.</title>
        <authorList>
            <person name="Aranda M."/>
            <person name="Li Y."/>
            <person name="Liew Y.J."/>
            <person name="Baumgarten S."/>
            <person name="Simakov O."/>
            <person name="Wilson M."/>
            <person name="Piel J."/>
            <person name="Ashoor H."/>
            <person name="Bougouffa S."/>
            <person name="Bajic V.B."/>
            <person name="Ryu T."/>
            <person name="Ravasi T."/>
            <person name="Bayer T."/>
            <person name="Micklem G."/>
            <person name="Kim H."/>
            <person name="Bhak J."/>
            <person name="Lajeunesse T.C."/>
            <person name="Voolstra C.R."/>
        </authorList>
    </citation>
    <scope>NUCLEOTIDE SEQUENCE [LARGE SCALE GENOMIC DNA]</scope>
    <source>
        <strain evidence="2 3">CCMP2467</strain>
    </source>
</reference>
<accession>A0A1Q9BVA7</accession>
<feature type="compositionally biased region" description="Basic and acidic residues" evidence="1">
    <location>
        <begin position="87"/>
        <end position="96"/>
    </location>
</feature>
<evidence type="ECO:0000313" key="2">
    <source>
        <dbReference type="EMBL" id="OLP74574.1"/>
    </source>
</evidence>
<sequence>ELRGWSLSSGEEEPAQAEEAPRPSSQPLPQTEADPPIPPVPKSSPEAHAPLRTLMEDPHFQKAVLARGYKEADFPFPEAGQEVPSQLREKLGELAA</sequence>
<feature type="non-terminal residue" evidence="2">
    <location>
        <position position="1"/>
    </location>
</feature>
<evidence type="ECO:0000256" key="1">
    <source>
        <dbReference type="SAM" id="MobiDB-lite"/>
    </source>
</evidence>
<comment type="caution">
    <text evidence="2">The sequence shown here is derived from an EMBL/GenBank/DDBJ whole genome shotgun (WGS) entry which is preliminary data.</text>
</comment>
<feature type="region of interest" description="Disordered" evidence="1">
    <location>
        <begin position="1"/>
        <end position="56"/>
    </location>
</feature>
<protein>
    <submittedName>
        <fullName evidence="2">Uncharacterized protein</fullName>
    </submittedName>
</protein>
<gene>
    <name evidence="2" type="ORF">AK812_SmicGene45842</name>
</gene>
<name>A0A1Q9BVA7_SYMMI</name>
<feature type="region of interest" description="Disordered" evidence="1">
    <location>
        <begin position="73"/>
        <end position="96"/>
    </location>
</feature>
<dbReference type="Proteomes" id="UP000186817">
    <property type="component" value="Unassembled WGS sequence"/>
</dbReference>
<feature type="non-terminal residue" evidence="2">
    <location>
        <position position="96"/>
    </location>
</feature>
<dbReference type="EMBL" id="LSRX01003515">
    <property type="protein sequence ID" value="OLP74574.1"/>
    <property type="molecule type" value="Genomic_DNA"/>
</dbReference>
<keyword evidence="3" id="KW-1185">Reference proteome</keyword>
<dbReference type="AlphaFoldDB" id="A0A1Q9BVA7"/>